<feature type="region of interest" description="Disordered" evidence="1">
    <location>
        <begin position="235"/>
        <end position="258"/>
    </location>
</feature>
<organism evidence="2 3">
    <name type="scientific">Mycena albidolilacea</name>
    <dbReference type="NCBI Taxonomy" id="1033008"/>
    <lineage>
        <taxon>Eukaryota</taxon>
        <taxon>Fungi</taxon>
        <taxon>Dikarya</taxon>
        <taxon>Basidiomycota</taxon>
        <taxon>Agaricomycotina</taxon>
        <taxon>Agaricomycetes</taxon>
        <taxon>Agaricomycetidae</taxon>
        <taxon>Agaricales</taxon>
        <taxon>Marasmiineae</taxon>
        <taxon>Mycenaceae</taxon>
        <taxon>Mycena</taxon>
    </lineage>
</organism>
<sequence length="460" mass="51665">MSLLLEPLIAAVYKPFWAALPHTDIFACFTPDLLHQLHKGIFKDHLVSWCTKIVGAAELDARFKAMNAFAGLRHFKKGISTVSQWTGREHKEMQRVFLSVLAGAVSTKVLTVVKALIDFIYYAQLQSHTTRTLDAMQAALNTFHAHKQVFVELKIRAHFNIPKLHAMQHYADGIWRLGSANGYNTESPERLHINFAKKAYRASNHRDYTEQMALWLQRQEAIALRTAYLQWLADQGPPTADDSDSDAESEDDNEARPLVPDVVVRLPTTILPATSYKIAKSPSVENVTVGNLHTAHSATNLIPALTAFLKLHFKSSPITPSLYDRFDIFNQISVHLPQNRYISNQNRSSRLRAIPAVAPKGRSTGSPAVFDTALIIEDPSQYVPSSGMTGLRPAQIRVIFKLPPQFGTYQHPLAYIEWFTPLNKPDPISGMFTTHRSTRNHTRNSAVVSVEHISKPRYST</sequence>
<evidence type="ECO:0000313" key="2">
    <source>
        <dbReference type="EMBL" id="KAJ7354166.1"/>
    </source>
</evidence>
<name>A0AAD7EX69_9AGAR</name>
<evidence type="ECO:0000313" key="3">
    <source>
        <dbReference type="Proteomes" id="UP001218218"/>
    </source>
</evidence>
<proteinExistence type="predicted"/>
<dbReference type="EMBL" id="JARIHO010000010">
    <property type="protein sequence ID" value="KAJ7354166.1"/>
    <property type="molecule type" value="Genomic_DNA"/>
</dbReference>
<dbReference type="Proteomes" id="UP001218218">
    <property type="component" value="Unassembled WGS sequence"/>
</dbReference>
<accession>A0AAD7EX69</accession>
<dbReference type="Pfam" id="PF18759">
    <property type="entry name" value="Plavaka"/>
    <property type="match status" value="1"/>
</dbReference>
<dbReference type="AlphaFoldDB" id="A0AAD7EX69"/>
<reference evidence="2" key="1">
    <citation type="submission" date="2023-03" db="EMBL/GenBank/DDBJ databases">
        <title>Massive genome expansion in bonnet fungi (Mycena s.s.) driven by repeated elements and novel gene families across ecological guilds.</title>
        <authorList>
            <consortium name="Lawrence Berkeley National Laboratory"/>
            <person name="Harder C.B."/>
            <person name="Miyauchi S."/>
            <person name="Viragh M."/>
            <person name="Kuo A."/>
            <person name="Thoen E."/>
            <person name="Andreopoulos B."/>
            <person name="Lu D."/>
            <person name="Skrede I."/>
            <person name="Drula E."/>
            <person name="Henrissat B."/>
            <person name="Morin E."/>
            <person name="Kohler A."/>
            <person name="Barry K."/>
            <person name="LaButti K."/>
            <person name="Morin E."/>
            <person name="Salamov A."/>
            <person name="Lipzen A."/>
            <person name="Mereny Z."/>
            <person name="Hegedus B."/>
            <person name="Baldrian P."/>
            <person name="Stursova M."/>
            <person name="Weitz H."/>
            <person name="Taylor A."/>
            <person name="Grigoriev I.V."/>
            <person name="Nagy L.G."/>
            <person name="Martin F."/>
            <person name="Kauserud H."/>
        </authorList>
    </citation>
    <scope>NUCLEOTIDE SEQUENCE</scope>
    <source>
        <strain evidence="2">CBHHK002</strain>
    </source>
</reference>
<gene>
    <name evidence="2" type="ORF">DFH08DRAFT_912749</name>
</gene>
<dbReference type="InterPro" id="IPR041078">
    <property type="entry name" value="Plavaka"/>
</dbReference>
<feature type="compositionally biased region" description="Acidic residues" evidence="1">
    <location>
        <begin position="241"/>
        <end position="253"/>
    </location>
</feature>
<keyword evidence="3" id="KW-1185">Reference proteome</keyword>
<protein>
    <submittedName>
        <fullName evidence="2">Uncharacterized protein</fullName>
    </submittedName>
</protein>
<evidence type="ECO:0000256" key="1">
    <source>
        <dbReference type="SAM" id="MobiDB-lite"/>
    </source>
</evidence>
<comment type="caution">
    <text evidence="2">The sequence shown here is derived from an EMBL/GenBank/DDBJ whole genome shotgun (WGS) entry which is preliminary data.</text>
</comment>